<dbReference type="STRING" id="4155.A0A022QLK8"/>
<dbReference type="GO" id="GO:0006402">
    <property type="term" value="P:mRNA catabolic process"/>
    <property type="evidence" value="ECO:0007669"/>
    <property type="project" value="InterPro"/>
</dbReference>
<dbReference type="SUPFAM" id="SSF48371">
    <property type="entry name" value="ARM repeat"/>
    <property type="match status" value="1"/>
</dbReference>
<protein>
    <recommendedName>
        <fullName evidence="4">Cell differentiation protein rcd1</fullName>
    </recommendedName>
</protein>
<keyword evidence="3" id="KW-1185">Reference proteome</keyword>
<gene>
    <name evidence="2" type="ORF">MIMGU_mgv1a013124mg</name>
</gene>
<evidence type="ECO:0000313" key="3">
    <source>
        <dbReference type="Proteomes" id="UP000030748"/>
    </source>
</evidence>
<dbReference type="eggNOG" id="KOG3036">
    <property type="taxonomic scope" value="Eukaryota"/>
</dbReference>
<organism evidence="2 3">
    <name type="scientific">Erythranthe guttata</name>
    <name type="common">Yellow monkey flower</name>
    <name type="synonym">Mimulus guttatus</name>
    <dbReference type="NCBI Taxonomy" id="4155"/>
    <lineage>
        <taxon>Eukaryota</taxon>
        <taxon>Viridiplantae</taxon>
        <taxon>Streptophyta</taxon>
        <taxon>Embryophyta</taxon>
        <taxon>Tracheophyta</taxon>
        <taxon>Spermatophyta</taxon>
        <taxon>Magnoliopsida</taxon>
        <taxon>eudicotyledons</taxon>
        <taxon>Gunneridae</taxon>
        <taxon>Pentapetalae</taxon>
        <taxon>asterids</taxon>
        <taxon>lamiids</taxon>
        <taxon>Lamiales</taxon>
        <taxon>Phrymaceae</taxon>
        <taxon>Erythranthe</taxon>
    </lineage>
</organism>
<dbReference type="EMBL" id="KI631456">
    <property type="protein sequence ID" value="EYU27360.1"/>
    <property type="molecule type" value="Genomic_DNA"/>
</dbReference>
<dbReference type="Proteomes" id="UP000030748">
    <property type="component" value="Unassembled WGS sequence"/>
</dbReference>
<dbReference type="GO" id="GO:0030014">
    <property type="term" value="C:CCR4-NOT complex"/>
    <property type="evidence" value="ECO:0007669"/>
    <property type="project" value="InterPro"/>
</dbReference>
<dbReference type="InterPro" id="IPR016024">
    <property type="entry name" value="ARM-type_fold"/>
</dbReference>
<proteinExistence type="inferred from homology"/>
<dbReference type="InterPro" id="IPR007216">
    <property type="entry name" value="CNOT9"/>
</dbReference>
<dbReference type="Gene3D" id="1.25.10.10">
    <property type="entry name" value="Leucine-rich Repeat Variant"/>
    <property type="match status" value="1"/>
</dbReference>
<name>A0A022QLK8_ERYGU</name>
<evidence type="ECO:0000313" key="2">
    <source>
        <dbReference type="EMBL" id="EYU27360.1"/>
    </source>
</evidence>
<sequence>MVQCITSHPTTRPLFAEARIPYYLCAILDLIDDSLSEPFEHLRLATLDAMCSLVKVPDTEVIDCILYSEIMPLCLQILQCGSVMSKPFAAFIVEKLLLNNDYFQHICHLPKRLFPVCHALGNVVALLAEAPSAQLLNHVIRCYHRFLDDERSHWTMRNPFPKALTDGTFDHCLREEQRARMLLQQLLDNVRGPPVPYPSRSLKQLREVVTTLVLIFFWRAVSSIRLTFRV</sequence>
<comment type="similarity">
    <text evidence="1">Belongs to the CNOT9 family.</text>
</comment>
<dbReference type="PANTHER" id="PTHR12262">
    <property type="entry name" value="CCR4-NOT TRANSCRIPTION COMPLEX SUBUNIT 9"/>
    <property type="match status" value="1"/>
</dbReference>
<dbReference type="InterPro" id="IPR011989">
    <property type="entry name" value="ARM-like"/>
</dbReference>
<reference evidence="2 3" key="1">
    <citation type="journal article" date="2013" name="Proc. Natl. Acad. Sci. U.S.A.">
        <title>Fine-scale variation in meiotic recombination in Mimulus inferred from population shotgun sequencing.</title>
        <authorList>
            <person name="Hellsten U."/>
            <person name="Wright K.M."/>
            <person name="Jenkins J."/>
            <person name="Shu S."/>
            <person name="Yuan Y."/>
            <person name="Wessler S.R."/>
            <person name="Schmutz J."/>
            <person name="Willis J.H."/>
            <person name="Rokhsar D.S."/>
        </authorList>
    </citation>
    <scope>NUCLEOTIDE SEQUENCE [LARGE SCALE GENOMIC DNA]</scope>
    <source>
        <strain evidence="3">cv. DUN x IM62</strain>
    </source>
</reference>
<evidence type="ECO:0000256" key="1">
    <source>
        <dbReference type="ARBA" id="ARBA00006385"/>
    </source>
</evidence>
<dbReference type="AlphaFoldDB" id="A0A022QLK8"/>
<accession>A0A022QLK8</accession>
<dbReference type="Pfam" id="PF04078">
    <property type="entry name" value="Rcd1"/>
    <property type="match status" value="1"/>
</dbReference>
<evidence type="ECO:0008006" key="4">
    <source>
        <dbReference type="Google" id="ProtNLM"/>
    </source>
</evidence>